<evidence type="ECO:0000313" key="3">
    <source>
        <dbReference type="Proteomes" id="UP000005444"/>
    </source>
</evidence>
<feature type="transmembrane region" description="Helical" evidence="1">
    <location>
        <begin position="37"/>
        <end position="54"/>
    </location>
</feature>
<keyword evidence="3" id="KW-1185">Reference proteome</keyword>
<feature type="transmembrane region" description="Helical" evidence="1">
    <location>
        <begin position="12"/>
        <end position="31"/>
    </location>
</feature>
<proteinExistence type="predicted"/>
<accession>G8PB33</accession>
<organism evidence="2 3">
    <name type="scientific">Pediococcus claussenii (strain ATCC BAA-344 / DSM 14800 / JCM 18046 / KCTC 3811 / LMG 21948 / P06)</name>
    <dbReference type="NCBI Taxonomy" id="701521"/>
    <lineage>
        <taxon>Bacteria</taxon>
        <taxon>Bacillati</taxon>
        <taxon>Bacillota</taxon>
        <taxon>Bacilli</taxon>
        <taxon>Lactobacillales</taxon>
        <taxon>Lactobacillaceae</taxon>
        <taxon>Pediococcus</taxon>
    </lineage>
</organism>
<dbReference type="HOGENOM" id="CLU_2900167_0_0_9"/>
<evidence type="ECO:0000313" key="2">
    <source>
        <dbReference type="EMBL" id="AEV94662.1"/>
    </source>
</evidence>
<name>G8PB33_PEDCP</name>
<dbReference type="KEGG" id="pce:PECL_351"/>
<keyword evidence="1" id="KW-1133">Transmembrane helix</keyword>
<keyword evidence="1" id="KW-0812">Transmembrane</keyword>
<reference evidence="2 3" key="1">
    <citation type="journal article" date="2012" name="J. Bacteriol.">
        <title>Complete Genome Sequence of the Beer Spoilage Organism Pediococcus claussenii ATCC BAA-344T.</title>
        <authorList>
            <person name="Pittet V."/>
            <person name="Abegunde T."/>
            <person name="Marfleet T."/>
            <person name="Haakensen M."/>
            <person name="Morrow K."/>
            <person name="Jayaprakash T."/>
            <person name="Schroeder K."/>
            <person name="Trost B."/>
            <person name="Byrns S."/>
            <person name="Bergsveinson J."/>
            <person name="Kusalik A."/>
            <person name="Ziola B."/>
        </authorList>
    </citation>
    <scope>NUCLEOTIDE SEQUENCE [LARGE SCALE GENOMIC DNA]</scope>
    <source>
        <strain evidence="2 3">ATCC BAA-344</strain>
    </source>
</reference>
<dbReference type="EMBL" id="CP003137">
    <property type="protein sequence ID" value="AEV94662.1"/>
    <property type="molecule type" value="Genomic_DNA"/>
</dbReference>
<evidence type="ECO:0000256" key="1">
    <source>
        <dbReference type="SAM" id="Phobius"/>
    </source>
</evidence>
<dbReference type="PATRIC" id="fig|701521.8.peg.330"/>
<dbReference type="Proteomes" id="UP000005444">
    <property type="component" value="Chromosome"/>
</dbReference>
<keyword evidence="1" id="KW-0472">Membrane</keyword>
<dbReference type="STRING" id="701521.PECL_351"/>
<dbReference type="AlphaFoldDB" id="G8PB33"/>
<protein>
    <submittedName>
        <fullName evidence="2">Membrane protein</fullName>
    </submittedName>
</protein>
<sequence>MKAADFMKEKYLMIFSGIILVISVLSTFIFPNWIPKLVGTIVVVSTVIYISSWLKHKQKVNK</sequence>
<gene>
    <name evidence="2" type="ordered locus">PECL_351</name>
</gene>